<dbReference type="OrthoDB" id="433457at2759"/>
<dbReference type="AlphaFoldDB" id="A0A443REZ8"/>
<dbReference type="GO" id="GO:0003676">
    <property type="term" value="F:nucleic acid binding"/>
    <property type="evidence" value="ECO:0007669"/>
    <property type="project" value="InterPro"/>
</dbReference>
<evidence type="ECO:0000313" key="8">
    <source>
        <dbReference type="EMBL" id="RWS13842.1"/>
    </source>
</evidence>
<dbReference type="PANTHER" id="PTHR10644">
    <property type="entry name" value="DNA REPAIR/RNA PROCESSING CPSF FAMILY"/>
    <property type="match status" value="1"/>
</dbReference>
<dbReference type="GO" id="GO:0016567">
    <property type="term" value="P:protein ubiquitination"/>
    <property type="evidence" value="ECO:0007669"/>
    <property type="project" value="UniProtKB-UniPathway"/>
</dbReference>
<feature type="domain" description="RSE1/DDB1/CPSF1 first beta-propeller" evidence="5">
    <location>
        <begin position="15"/>
        <end position="353"/>
    </location>
</feature>
<feature type="domain" description="RSE1/DDB1/CPSF1 C-terminal" evidence="4">
    <location>
        <begin position="794"/>
        <end position="1126"/>
    </location>
</feature>
<dbReference type="InterPro" id="IPR018846">
    <property type="entry name" value="Beta-prop_RSE1/DDB1/CPSF1_1st"/>
</dbReference>
<evidence type="ECO:0000259" key="4">
    <source>
        <dbReference type="Pfam" id="PF03178"/>
    </source>
</evidence>
<proteinExistence type="inferred from homology"/>
<evidence type="ECO:0000259" key="6">
    <source>
        <dbReference type="Pfam" id="PF23726"/>
    </source>
</evidence>
<dbReference type="EMBL" id="NCKU01000871">
    <property type="protein sequence ID" value="RWS13835.1"/>
    <property type="molecule type" value="Genomic_DNA"/>
</dbReference>
<organism evidence="7 9">
    <name type="scientific">Dinothrombium tinctorium</name>
    <dbReference type="NCBI Taxonomy" id="1965070"/>
    <lineage>
        <taxon>Eukaryota</taxon>
        <taxon>Metazoa</taxon>
        <taxon>Ecdysozoa</taxon>
        <taxon>Arthropoda</taxon>
        <taxon>Chelicerata</taxon>
        <taxon>Arachnida</taxon>
        <taxon>Acari</taxon>
        <taxon>Acariformes</taxon>
        <taxon>Trombidiformes</taxon>
        <taxon>Prostigmata</taxon>
        <taxon>Anystina</taxon>
        <taxon>Parasitengona</taxon>
        <taxon>Trombidioidea</taxon>
        <taxon>Trombidiidae</taxon>
        <taxon>Dinothrombium</taxon>
    </lineage>
</organism>
<dbReference type="GO" id="GO:0005634">
    <property type="term" value="C:nucleus"/>
    <property type="evidence" value="ECO:0007669"/>
    <property type="project" value="UniProtKB-SubCell"/>
</dbReference>
<dbReference type="Pfam" id="PF23726">
    <property type="entry name" value="Beta-prop_RSE1_2nd"/>
    <property type="match status" value="1"/>
</dbReference>
<evidence type="ECO:0000259" key="5">
    <source>
        <dbReference type="Pfam" id="PF10433"/>
    </source>
</evidence>
<name>A0A443REZ8_9ACAR</name>
<reference evidence="7" key="2">
    <citation type="submission" date="2018-11" db="EMBL/GenBank/DDBJ databases">
        <title>Trombidioid mite genomics.</title>
        <authorList>
            <person name="Dong X."/>
        </authorList>
    </citation>
    <scope>NUCLEOTIDE SEQUENCE</scope>
    <source>
        <strain evidence="7">UoL-WK</strain>
    </source>
</reference>
<keyword evidence="3" id="KW-0539">Nucleus</keyword>
<dbReference type="UniPathway" id="UPA00143"/>
<dbReference type="SUPFAM" id="SSF50978">
    <property type="entry name" value="WD40 repeat-like"/>
    <property type="match status" value="1"/>
</dbReference>
<evidence type="ECO:0000256" key="3">
    <source>
        <dbReference type="ARBA" id="ARBA00023242"/>
    </source>
</evidence>
<dbReference type="InterPro" id="IPR058543">
    <property type="entry name" value="Beta-prop_RSE1/DDB1/CPSF1_2nd"/>
</dbReference>
<protein>
    <submittedName>
        <fullName evidence="7">DNA damage-binding protein 1-like protein</fullName>
    </submittedName>
</protein>
<evidence type="ECO:0000313" key="7">
    <source>
        <dbReference type="EMBL" id="RWS13835.1"/>
    </source>
</evidence>
<evidence type="ECO:0000256" key="1">
    <source>
        <dbReference type="ARBA" id="ARBA00004123"/>
    </source>
</evidence>
<evidence type="ECO:0000256" key="2">
    <source>
        <dbReference type="ARBA" id="ARBA00007453"/>
    </source>
</evidence>
<reference evidence="7 9" key="1">
    <citation type="journal article" date="2018" name="Gigascience">
        <title>Genomes of trombidid mites reveal novel predicted allergens and laterally-transferred genes associated with secondary metabolism.</title>
        <authorList>
            <person name="Dong X."/>
            <person name="Chaisiri K."/>
            <person name="Xia D."/>
            <person name="Armstrong S.D."/>
            <person name="Fang Y."/>
            <person name="Donnelly M.J."/>
            <person name="Kadowaki T."/>
            <person name="McGarry J.W."/>
            <person name="Darby A.C."/>
            <person name="Makepeace B.L."/>
        </authorList>
    </citation>
    <scope>NUCLEOTIDE SEQUENCE [LARGE SCALE GENOMIC DNA]</scope>
    <source>
        <strain evidence="7">UoL-WK</strain>
    </source>
</reference>
<feature type="domain" description="RSE1/DDB1/CPSF1 second beta-propeller" evidence="6">
    <location>
        <begin position="396"/>
        <end position="704"/>
    </location>
</feature>
<dbReference type="FunFam" id="2.130.10.10:FF:000081">
    <property type="entry name" value="DNA damage-binding protein 1"/>
    <property type="match status" value="1"/>
</dbReference>
<accession>A0A443REZ8</accession>
<dbReference type="FunFam" id="2.130.10.10:FF:000070">
    <property type="entry name" value="DNA damage-binding protein 1"/>
    <property type="match status" value="1"/>
</dbReference>
<gene>
    <name evidence="7" type="ORF">B4U79_03006</name>
    <name evidence="8" type="ORF">B4U79_07912</name>
</gene>
<dbReference type="Proteomes" id="UP000285301">
    <property type="component" value="Unassembled WGS sequence"/>
</dbReference>
<sequence>MSYNYVVTAHKASAVSSCVTGNFTSKNDLNLIIAKSNRLEIYLVTAEGLRPVKEVGIYGRITIVKLYRPPGEKKDLLFFLTYRYNAAILECIKEGENFEIITRAHGDVSDQISRPSETGSIAIIDPSCKLIGLRLYDGLFKVIPLEKDNKELKAFNIRMEELNIQDIQFLHGCAMPTIAFIYQDGHARHVKTYEINLREKEFNKGPWKQDNVESEASILIAVPDPFGGALIVGQESITYHNGEKYVAIAPPVIRQSTIVCYGKVDENGSRYLLGDMSGRLFLLLLEKEEKMDGNVTVRDLKLEHLGEISIPECLTYLDNGVVYVGSRMGDSQLIKLKAEQNEQGSYVDVMETFTNLGPIVDMVVVDLERQGQGQLVTCSGSFKEGSLRIIRNGIGIQEHASIDLQGIKGIWPLKVSTNEPFDNVIVLSFVEQTRILMLTGEEVEETTISGFDTNQQTLTCANVAYNQILQVTSSSVRLASAKSSLLLAEWSPPNNGSISVVSSNLTQVVCAVRNDLYFLEIKDGGLKQISETSLEHEIACIDINPLREGAEKAEICCVGLWNDISVRVLHLPELTEMHKEMLGGEIIPRSIIAVTFEGTHYLLCALGDGSLFYFNLNQETGFLSDRKKVTLGTQPTVLKTFKSNITINVFACSDRPTVIYSSNHKLVFSNVNLKEVNHMCPLHSEVYPDSLALANDNSLIIGTIDEIQKLHIRTVPLGETPRRIAYQEQTQTFGIITMRFDIQDTDGLQPARQSASTTAQNTTYSSNMASVVKPHSNLTNTSVDQSGQEVEIFNLLIIDQHTFEVLHAHQFMVGECALSVISMKLGDDPNAYYIVGTCYVNPDEPEPRLGRIIVFQWSDGKLQQVGEKEIKGGPYALCEFNGKLLAGINSTVRLFEWTAQKDLQNECNYFNTIIALYLKRKGDFILVGDLMRSMTLLAYKPMEGNFEEIARDFNPNWMTAIEILDDDTFLGAENSFNLFVCQKDRYRSSPFRFYLKFSIISAATTDEERLHLQEVGLFHLGEFVNIFRHGSLVMQHPGESSTPTQGSVLFGTVTGAIGMVTQLPEKDYNFLHDIQTKLVKVIKSVGKIDHELYPFHCLEYFLIYDLKIFKASYGFIDGDLIESFLDLNRDKMEEVAQGLLIDDGSGMKTEATVDDLIKYIEDLTRIH</sequence>
<dbReference type="Gene3D" id="1.10.150.910">
    <property type="match status" value="1"/>
</dbReference>
<keyword evidence="9" id="KW-1185">Reference proteome</keyword>
<dbReference type="Pfam" id="PF10433">
    <property type="entry name" value="Beta-prop_RSE1_1st"/>
    <property type="match status" value="1"/>
</dbReference>
<dbReference type="EMBL" id="NCKU01000870">
    <property type="protein sequence ID" value="RWS13842.1"/>
    <property type="molecule type" value="Genomic_DNA"/>
</dbReference>
<dbReference type="InterPro" id="IPR004871">
    <property type="entry name" value="RSE1/DDB1/CPSF1_C"/>
</dbReference>
<comment type="caution">
    <text evidence="7">The sequence shown here is derived from an EMBL/GenBank/DDBJ whole genome shotgun (WGS) entry which is preliminary data.</text>
</comment>
<dbReference type="InterPro" id="IPR015943">
    <property type="entry name" value="WD40/YVTN_repeat-like_dom_sf"/>
</dbReference>
<dbReference type="Pfam" id="PF03178">
    <property type="entry name" value="CPSF_A"/>
    <property type="match status" value="1"/>
</dbReference>
<dbReference type="InterPro" id="IPR050358">
    <property type="entry name" value="RSE1/DDB1/CFT1"/>
</dbReference>
<dbReference type="InterPro" id="IPR036322">
    <property type="entry name" value="WD40_repeat_dom_sf"/>
</dbReference>
<dbReference type="STRING" id="1965070.A0A443REZ8"/>
<dbReference type="Gene3D" id="2.130.10.10">
    <property type="entry name" value="YVTN repeat-like/Quinoprotein amine dehydrogenase"/>
    <property type="match status" value="3"/>
</dbReference>
<comment type="similarity">
    <text evidence="2">Belongs to the DDB1 family.</text>
</comment>
<evidence type="ECO:0000313" key="9">
    <source>
        <dbReference type="Proteomes" id="UP000285301"/>
    </source>
</evidence>
<comment type="subcellular location">
    <subcellularLocation>
        <location evidence="1">Nucleus</location>
    </subcellularLocation>
</comment>